<gene>
    <name evidence="1" type="primary">QOR1</name>
    <name evidence="1" type="ORF">N8T08_000314</name>
</gene>
<sequence>MSPIPQTTKQWTLSHKPHSHLPILPNTPESLSPETPPTFTLTTTSLPSPGPSQALLKTIYLSNDPAQRGWISATADPARLYVPPISVGEVMGSTGIAEVVVSGDESRLKPGSRVFARTGWSEYTIASIEECTVIESLEGLKDTVFLGSFGLPGLTAYYGLVEVVKLGREDTVVVSGAAGAVGSMVVQIARRVVGCKRIIGIAGTDEKCRWVEKLGADVCINYKKDTFEEDLFRETEGFVEVFFDNVGGKILDLMLLRVKRYGRIAACGTISNYNRDGDPVGLKNFYEVISNRITIHGFLIFDYFPKIAEATQVLVQAWKDGKIEVDDATETVVQAKFEDIPAIWMRLFKGANTGKLTTELV</sequence>
<organism evidence="1 2">
    <name type="scientific">Aspergillus melleus</name>
    <dbReference type="NCBI Taxonomy" id="138277"/>
    <lineage>
        <taxon>Eukaryota</taxon>
        <taxon>Fungi</taxon>
        <taxon>Dikarya</taxon>
        <taxon>Ascomycota</taxon>
        <taxon>Pezizomycotina</taxon>
        <taxon>Eurotiomycetes</taxon>
        <taxon>Eurotiomycetidae</taxon>
        <taxon>Eurotiales</taxon>
        <taxon>Aspergillaceae</taxon>
        <taxon>Aspergillus</taxon>
        <taxon>Aspergillus subgen. Circumdati</taxon>
    </lineage>
</organism>
<keyword evidence="2" id="KW-1185">Reference proteome</keyword>
<reference evidence="1 2" key="1">
    <citation type="journal article" date="2023" name="ACS Omega">
        <title>Identification of the Neoaspergillic Acid Biosynthesis Gene Cluster by Establishing an In Vitro CRISPR-Ribonucleoprotein Genetic System in Aspergillus melleus.</title>
        <authorList>
            <person name="Yuan B."/>
            <person name="Grau M.F."/>
            <person name="Murata R.M."/>
            <person name="Torok T."/>
            <person name="Venkateswaran K."/>
            <person name="Stajich J.E."/>
            <person name="Wang C.C.C."/>
        </authorList>
    </citation>
    <scope>NUCLEOTIDE SEQUENCE [LARGE SCALE GENOMIC DNA]</scope>
    <source>
        <strain evidence="1 2">IMV 1140</strain>
    </source>
</reference>
<protein>
    <submittedName>
        <fullName evidence="1">Quinone oxidoreductase</fullName>
    </submittedName>
</protein>
<accession>A0ACC3BB72</accession>
<evidence type="ECO:0000313" key="2">
    <source>
        <dbReference type="Proteomes" id="UP001177260"/>
    </source>
</evidence>
<dbReference type="Proteomes" id="UP001177260">
    <property type="component" value="Unassembled WGS sequence"/>
</dbReference>
<dbReference type="EMBL" id="JAOPJF010000010">
    <property type="protein sequence ID" value="KAK1147801.1"/>
    <property type="molecule type" value="Genomic_DNA"/>
</dbReference>
<evidence type="ECO:0000313" key="1">
    <source>
        <dbReference type="EMBL" id="KAK1147801.1"/>
    </source>
</evidence>
<name>A0ACC3BB72_9EURO</name>
<proteinExistence type="predicted"/>
<comment type="caution">
    <text evidence="1">The sequence shown here is derived from an EMBL/GenBank/DDBJ whole genome shotgun (WGS) entry which is preliminary data.</text>
</comment>